<evidence type="ECO:0000313" key="3">
    <source>
        <dbReference type="Proteomes" id="UP000800200"/>
    </source>
</evidence>
<dbReference type="Gene3D" id="3.10.310.10">
    <property type="entry name" value="Diaminopimelate Epimerase, Chain A, domain 1"/>
    <property type="match status" value="2"/>
</dbReference>
<dbReference type="SUPFAM" id="SSF54506">
    <property type="entry name" value="Diaminopimelate epimerase-like"/>
    <property type="match status" value="1"/>
</dbReference>
<sequence>MKLHFTTVDVFASTPFKGNPLAIITVPFNTPLSQQQKQLIAREFNLSETVFLHEQNEADSADGNHRIDIFTPFAEVPFAGHPTVGTSYYLLVILKEQNARALVPKAGRMPIRLGERGVELEVAHNVHVHDHPFKNESFGHYPVVSIVKGMTFLLAKVPDLEILARQDRNLIGTENTYTRKEALDEGWREGIVTTYFYCDLGFDEDGTRLLRTRTFGAREDPATGSAASALCSYLSLSEDGAVVRNFHLTQGVEMGRQSDIFVETTLKDCGGIEKVTLKGTATKMMEGWFEV</sequence>
<dbReference type="PANTHER" id="PTHR13774">
    <property type="entry name" value="PHENAZINE BIOSYNTHESIS PROTEIN"/>
    <property type="match status" value="1"/>
</dbReference>
<dbReference type="GO" id="GO:0005737">
    <property type="term" value="C:cytoplasm"/>
    <property type="evidence" value="ECO:0007669"/>
    <property type="project" value="TreeGrafter"/>
</dbReference>
<dbReference type="Pfam" id="PF02567">
    <property type="entry name" value="PhzC-PhzF"/>
    <property type="match status" value="1"/>
</dbReference>
<dbReference type="OrthoDB" id="75169at2759"/>
<organism evidence="2 3">
    <name type="scientific">Zopfia rhizophila CBS 207.26</name>
    <dbReference type="NCBI Taxonomy" id="1314779"/>
    <lineage>
        <taxon>Eukaryota</taxon>
        <taxon>Fungi</taxon>
        <taxon>Dikarya</taxon>
        <taxon>Ascomycota</taxon>
        <taxon>Pezizomycotina</taxon>
        <taxon>Dothideomycetes</taxon>
        <taxon>Dothideomycetes incertae sedis</taxon>
        <taxon>Zopfiaceae</taxon>
        <taxon>Zopfia</taxon>
    </lineage>
</organism>
<dbReference type="EMBL" id="ML994619">
    <property type="protein sequence ID" value="KAF2190168.1"/>
    <property type="molecule type" value="Genomic_DNA"/>
</dbReference>
<evidence type="ECO:0000313" key="2">
    <source>
        <dbReference type="EMBL" id="KAF2190168.1"/>
    </source>
</evidence>
<accession>A0A6A6EHL9</accession>
<dbReference type="PANTHER" id="PTHR13774:SF32">
    <property type="entry name" value="ANTISENSE-ENHANCING SEQUENCE 1"/>
    <property type="match status" value="1"/>
</dbReference>
<dbReference type="PIRSF" id="PIRSF016184">
    <property type="entry name" value="PhzC_PhzF"/>
    <property type="match status" value="1"/>
</dbReference>
<name>A0A6A6EHL9_9PEZI</name>
<dbReference type="NCBIfam" id="TIGR00654">
    <property type="entry name" value="PhzF_family"/>
    <property type="match status" value="1"/>
</dbReference>
<reference evidence="2" key="1">
    <citation type="journal article" date="2020" name="Stud. Mycol.">
        <title>101 Dothideomycetes genomes: a test case for predicting lifestyles and emergence of pathogens.</title>
        <authorList>
            <person name="Haridas S."/>
            <person name="Albert R."/>
            <person name="Binder M."/>
            <person name="Bloem J."/>
            <person name="Labutti K."/>
            <person name="Salamov A."/>
            <person name="Andreopoulos B."/>
            <person name="Baker S."/>
            <person name="Barry K."/>
            <person name="Bills G."/>
            <person name="Bluhm B."/>
            <person name="Cannon C."/>
            <person name="Castanera R."/>
            <person name="Culley D."/>
            <person name="Daum C."/>
            <person name="Ezra D."/>
            <person name="Gonzalez J."/>
            <person name="Henrissat B."/>
            <person name="Kuo A."/>
            <person name="Liang C."/>
            <person name="Lipzen A."/>
            <person name="Lutzoni F."/>
            <person name="Magnuson J."/>
            <person name="Mondo S."/>
            <person name="Nolan M."/>
            <person name="Ohm R."/>
            <person name="Pangilinan J."/>
            <person name="Park H.-J."/>
            <person name="Ramirez L."/>
            <person name="Alfaro M."/>
            <person name="Sun H."/>
            <person name="Tritt A."/>
            <person name="Yoshinaga Y."/>
            <person name="Zwiers L.-H."/>
            <person name="Turgeon B."/>
            <person name="Goodwin S."/>
            <person name="Spatafora J."/>
            <person name="Crous P."/>
            <person name="Grigoriev I."/>
        </authorList>
    </citation>
    <scope>NUCLEOTIDE SEQUENCE</scope>
    <source>
        <strain evidence="2">CBS 207.26</strain>
    </source>
</reference>
<dbReference type="InterPro" id="IPR003719">
    <property type="entry name" value="Phenazine_PhzF-like"/>
</dbReference>
<gene>
    <name evidence="2" type="ORF">K469DRAFT_699775</name>
</gene>
<proteinExistence type="predicted"/>
<dbReference type="Proteomes" id="UP000800200">
    <property type="component" value="Unassembled WGS sequence"/>
</dbReference>
<feature type="active site" evidence="1">
    <location>
        <position position="48"/>
    </location>
</feature>
<protein>
    <submittedName>
        <fullName evidence="2">Diaminopimelate epimerase-like protein</fullName>
    </submittedName>
</protein>
<evidence type="ECO:0000256" key="1">
    <source>
        <dbReference type="PIRSR" id="PIRSR016184-1"/>
    </source>
</evidence>
<dbReference type="GO" id="GO:0016853">
    <property type="term" value="F:isomerase activity"/>
    <property type="evidence" value="ECO:0007669"/>
    <property type="project" value="TreeGrafter"/>
</dbReference>
<dbReference type="AlphaFoldDB" id="A0A6A6EHL9"/>
<keyword evidence="3" id="KW-1185">Reference proteome</keyword>